<dbReference type="PATRIC" id="fig|1097667.3.peg.347"/>
<evidence type="ECO:0000259" key="3">
    <source>
        <dbReference type="Pfam" id="PF20803"/>
    </source>
</evidence>
<dbReference type="InterPro" id="IPR013225">
    <property type="entry name" value="PaaX_C"/>
</dbReference>
<protein>
    <submittedName>
        <fullName evidence="4">Phenylacetic acid degradation operon negative regulatory protein PaaX</fullName>
    </submittedName>
</protein>
<sequence length="279" mass="31224">MSTSTVAGRSALQPQDLVLTILGIHLREPRATIWSGGAVALLGELGFSTEAARAALARLATRGLLERHKDGRLVFYALTTRAEELLSDGDRRIYSFGRTAPTSDVWTVVWHAMPESRRVARSRLASRLRFLGFGSVQDGTWVAARDREPEARAVLRDLEVEEFASVFVGRLSRDLSPATLIGQGWDTDAVRAQYEAFIADYRRFRVARERARLSPQQAFAIRTVMFHRFREFPATDPELPREVDPVRELRDEAVAVFDDLHEGLAAAADDHFHGLAQRG</sequence>
<evidence type="ECO:0000313" key="4">
    <source>
        <dbReference type="EMBL" id="EHN12775.1"/>
    </source>
</evidence>
<dbReference type="EMBL" id="AGUD01000011">
    <property type="protein sequence ID" value="EHN12775.1"/>
    <property type="molecule type" value="Genomic_DNA"/>
</dbReference>
<dbReference type="PIRSF" id="PIRSF020623">
    <property type="entry name" value="PaaX"/>
    <property type="match status" value="1"/>
</dbReference>
<dbReference type="InterPro" id="IPR048846">
    <property type="entry name" value="PaaX-like_central"/>
</dbReference>
<dbReference type="InterPro" id="IPR036390">
    <property type="entry name" value="WH_DNA-bd_sf"/>
</dbReference>
<dbReference type="InterPro" id="IPR011965">
    <property type="entry name" value="PaaX_trns_reg"/>
</dbReference>
<dbReference type="PANTHER" id="PTHR30319:SF1">
    <property type="entry name" value="TRANSCRIPTIONAL REPRESSOR PAAX"/>
    <property type="match status" value="1"/>
</dbReference>
<comment type="caution">
    <text evidence="4">The sequence shown here is derived from an EMBL/GenBank/DDBJ whole genome shotgun (WGS) entry which is preliminary data.</text>
</comment>
<organism evidence="4 5">
    <name type="scientific">Patulibacter medicamentivorans</name>
    <dbReference type="NCBI Taxonomy" id="1097667"/>
    <lineage>
        <taxon>Bacteria</taxon>
        <taxon>Bacillati</taxon>
        <taxon>Actinomycetota</taxon>
        <taxon>Thermoleophilia</taxon>
        <taxon>Solirubrobacterales</taxon>
        <taxon>Patulibacteraceae</taxon>
        <taxon>Patulibacter</taxon>
    </lineage>
</organism>
<dbReference type="Pfam" id="PF07848">
    <property type="entry name" value="PaaX"/>
    <property type="match status" value="1"/>
</dbReference>
<dbReference type="OrthoDB" id="2270427at2"/>
<reference evidence="4 5" key="1">
    <citation type="journal article" date="2013" name="Biodegradation">
        <title>Quantitative proteomic analysis of ibuprofen-degrading Patulibacter sp. strain I11.</title>
        <authorList>
            <person name="Almeida B."/>
            <person name="Kjeldal H."/>
            <person name="Lolas I."/>
            <person name="Knudsen A.D."/>
            <person name="Carvalho G."/>
            <person name="Nielsen K.L."/>
            <person name="Barreto Crespo M.T."/>
            <person name="Stensballe A."/>
            <person name="Nielsen J.L."/>
        </authorList>
    </citation>
    <scope>NUCLEOTIDE SEQUENCE [LARGE SCALE GENOMIC DNA]</scope>
    <source>
        <strain evidence="4 5">I11</strain>
    </source>
</reference>
<dbReference type="Gene3D" id="1.10.10.10">
    <property type="entry name" value="Winged helix-like DNA-binding domain superfamily/Winged helix DNA-binding domain"/>
    <property type="match status" value="1"/>
</dbReference>
<dbReference type="Proteomes" id="UP000005143">
    <property type="component" value="Unassembled WGS sequence"/>
</dbReference>
<dbReference type="RefSeq" id="WP_007570206.1">
    <property type="nucleotide sequence ID" value="NZ_AGUD01000011.1"/>
</dbReference>
<proteinExistence type="predicted"/>
<dbReference type="InterPro" id="IPR012906">
    <property type="entry name" value="PaaX-like_N"/>
</dbReference>
<feature type="domain" description="Transcriptional repressor PaaX-like C-terminal" evidence="2">
    <location>
        <begin position="185"/>
        <end position="273"/>
    </location>
</feature>
<dbReference type="Pfam" id="PF08223">
    <property type="entry name" value="PaaX_C"/>
    <property type="match status" value="1"/>
</dbReference>
<gene>
    <name evidence="4" type="ORF">PAI11_03490</name>
</gene>
<feature type="domain" description="Transcriptional repressor PaaX-like central Cas2-like" evidence="3">
    <location>
        <begin position="101"/>
        <end position="172"/>
    </location>
</feature>
<evidence type="ECO:0000313" key="5">
    <source>
        <dbReference type="Proteomes" id="UP000005143"/>
    </source>
</evidence>
<evidence type="ECO:0000259" key="2">
    <source>
        <dbReference type="Pfam" id="PF08223"/>
    </source>
</evidence>
<name>H0E0P1_9ACTN</name>
<keyword evidence="5" id="KW-1185">Reference proteome</keyword>
<dbReference type="SUPFAM" id="SSF46785">
    <property type="entry name" value="Winged helix' DNA-binding domain"/>
    <property type="match status" value="1"/>
</dbReference>
<accession>H0E0P1</accession>
<feature type="domain" description="Transcriptional repressor PaaX-like N-terminal" evidence="1">
    <location>
        <begin position="15"/>
        <end position="81"/>
    </location>
</feature>
<dbReference type="InterPro" id="IPR036388">
    <property type="entry name" value="WH-like_DNA-bd_sf"/>
</dbReference>
<dbReference type="Gene3D" id="3.30.70.2650">
    <property type="match status" value="1"/>
</dbReference>
<dbReference type="AlphaFoldDB" id="H0E0P1"/>
<dbReference type="GO" id="GO:0006351">
    <property type="term" value="P:DNA-templated transcription"/>
    <property type="evidence" value="ECO:0007669"/>
    <property type="project" value="InterPro"/>
</dbReference>
<dbReference type="Pfam" id="PF20803">
    <property type="entry name" value="PaaX_M"/>
    <property type="match status" value="1"/>
</dbReference>
<evidence type="ECO:0000259" key="1">
    <source>
        <dbReference type="Pfam" id="PF07848"/>
    </source>
</evidence>
<dbReference type="PANTHER" id="PTHR30319">
    <property type="entry name" value="PHENYLACETIC ACID REGULATOR-RELATED TRANSCRIPTIONAL REPRESSOR"/>
    <property type="match status" value="1"/>
</dbReference>